<protein>
    <submittedName>
        <fullName evidence="1">Uncharacterized protein</fullName>
    </submittedName>
</protein>
<dbReference type="AlphaFoldDB" id="A0AAW1JFQ2"/>
<gene>
    <name evidence="1" type="ORF">QE152_g30220</name>
</gene>
<evidence type="ECO:0000313" key="1">
    <source>
        <dbReference type="EMBL" id="KAK9701995.1"/>
    </source>
</evidence>
<proteinExistence type="predicted"/>
<name>A0AAW1JFQ2_POPJA</name>
<dbReference type="Proteomes" id="UP001458880">
    <property type="component" value="Unassembled WGS sequence"/>
</dbReference>
<keyword evidence="2" id="KW-1185">Reference proteome</keyword>
<accession>A0AAW1JFQ2</accession>
<dbReference type="EMBL" id="JASPKY010000402">
    <property type="protein sequence ID" value="KAK9701995.1"/>
    <property type="molecule type" value="Genomic_DNA"/>
</dbReference>
<sequence>MDLISYIPKDEQNKWNEDVKPIINEINKIEEAAKIVGFKQEVIDKYIVGFKQEVIDKYIARKTANYLFENLLLTDCELESANNKINELEYKLDNYNNYDPKKLTNELEYKLDNYNNYDPKKLTELRNKTVVVPSNITEARERSIKIFERNARKMKSINAKYK</sequence>
<reference evidence="1 2" key="1">
    <citation type="journal article" date="2024" name="BMC Genomics">
        <title>De novo assembly and annotation of Popillia japonica's genome with initial clues to its potential as an invasive pest.</title>
        <authorList>
            <person name="Cucini C."/>
            <person name="Boschi S."/>
            <person name="Funari R."/>
            <person name="Cardaioli E."/>
            <person name="Iannotti N."/>
            <person name="Marturano G."/>
            <person name="Paoli F."/>
            <person name="Bruttini M."/>
            <person name="Carapelli A."/>
            <person name="Frati F."/>
            <person name="Nardi F."/>
        </authorList>
    </citation>
    <scope>NUCLEOTIDE SEQUENCE [LARGE SCALE GENOMIC DNA]</scope>
    <source>
        <strain evidence="1">DMR45628</strain>
    </source>
</reference>
<organism evidence="1 2">
    <name type="scientific">Popillia japonica</name>
    <name type="common">Japanese beetle</name>
    <dbReference type="NCBI Taxonomy" id="7064"/>
    <lineage>
        <taxon>Eukaryota</taxon>
        <taxon>Metazoa</taxon>
        <taxon>Ecdysozoa</taxon>
        <taxon>Arthropoda</taxon>
        <taxon>Hexapoda</taxon>
        <taxon>Insecta</taxon>
        <taxon>Pterygota</taxon>
        <taxon>Neoptera</taxon>
        <taxon>Endopterygota</taxon>
        <taxon>Coleoptera</taxon>
        <taxon>Polyphaga</taxon>
        <taxon>Scarabaeiformia</taxon>
        <taxon>Scarabaeidae</taxon>
        <taxon>Rutelinae</taxon>
        <taxon>Popillia</taxon>
    </lineage>
</organism>
<comment type="caution">
    <text evidence="1">The sequence shown here is derived from an EMBL/GenBank/DDBJ whole genome shotgun (WGS) entry which is preliminary data.</text>
</comment>
<evidence type="ECO:0000313" key="2">
    <source>
        <dbReference type="Proteomes" id="UP001458880"/>
    </source>
</evidence>